<reference evidence="1" key="2">
    <citation type="journal article" date="2015" name="Data Brief">
        <title>Shoot transcriptome of the giant reed, Arundo donax.</title>
        <authorList>
            <person name="Barrero R.A."/>
            <person name="Guerrero F.D."/>
            <person name="Moolhuijzen P."/>
            <person name="Goolsby J.A."/>
            <person name="Tidwell J."/>
            <person name="Bellgard S.E."/>
            <person name="Bellgard M.I."/>
        </authorList>
    </citation>
    <scope>NUCLEOTIDE SEQUENCE</scope>
    <source>
        <tissue evidence="1">Shoot tissue taken approximately 20 cm above the soil surface</tissue>
    </source>
</reference>
<name>A0A0A9BLY7_ARUDO</name>
<proteinExistence type="predicted"/>
<organism evidence="1">
    <name type="scientific">Arundo donax</name>
    <name type="common">Giant reed</name>
    <name type="synonym">Donax arundinaceus</name>
    <dbReference type="NCBI Taxonomy" id="35708"/>
    <lineage>
        <taxon>Eukaryota</taxon>
        <taxon>Viridiplantae</taxon>
        <taxon>Streptophyta</taxon>
        <taxon>Embryophyta</taxon>
        <taxon>Tracheophyta</taxon>
        <taxon>Spermatophyta</taxon>
        <taxon>Magnoliopsida</taxon>
        <taxon>Liliopsida</taxon>
        <taxon>Poales</taxon>
        <taxon>Poaceae</taxon>
        <taxon>PACMAD clade</taxon>
        <taxon>Arundinoideae</taxon>
        <taxon>Arundineae</taxon>
        <taxon>Arundo</taxon>
    </lineage>
</organism>
<sequence length="38" mass="4668">MVLVYYYPQFTYDSMGLISLLFKNIKFFFLLVFASNWF</sequence>
<evidence type="ECO:0000313" key="1">
    <source>
        <dbReference type="EMBL" id="JAD63143.1"/>
    </source>
</evidence>
<protein>
    <submittedName>
        <fullName evidence="1">Uncharacterized protein</fullName>
    </submittedName>
</protein>
<accession>A0A0A9BLY7</accession>
<reference evidence="1" key="1">
    <citation type="submission" date="2014-09" db="EMBL/GenBank/DDBJ databases">
        <authorList>
            <person name="Magalhaes I.L.F."/>
            <person name="Oliveira U."/>
            <person name="Santos F.R."/>
            <person name="Vidigal T.H.D.A."/>
            <person name="Brescovit A.D."/>
            <person name="Santos A.J."/>
        </authorList>
    </citation>
    <scope>NUCLEOTIDE SEQUENCE</scope>
    <source>
        <tissue evidence="1">Shoot tissue taken approximately 20 cm above the soil surface</tissue>
    </source>
</reference>
<dbReference type="AlphaFoldDB" id="A0A0A9BLY7"/>
<dbReference type="EMBL" id="GBRH01234752">
    <property type="protein sequence ID" value="JAD63143.1"/>
    <property type="molecule type" value="Transcribed_RNA"/>
</dbReference>